<keyword evidence="2" id="KW-1185">Reference proteome</keyword>
<accession>A0ABX1PGU9</accession>
<dbReference type="Proteomes" id="UP000718564">
    <property type="component" value="Unassembled WGS sequence"/>
</dbReference>
<protein>
    <submittedName>
        <fullName evidence="1">Uncharacterized protein</fullName>
    </submittedName>
</protein>
<evidence type="ECO:0000313" key="1">
    <source>
        <dbReference type="EMBL" id="NMG22957.1"/>
    </source>
</evidence>
<gene>
    <name evidence="1" type="ORF">DP116_27420</name>
</gene>
<evidence type="ECO:0000313" key="2">
    <source>
        <dbReference type="Proteomes" id="UP000718564"/>
    </source>
</evidence>
<proteinExistence type="predicted"/>
<name>A0ABX1PGU9_9CYAN</name>
<comment type="caution">
    <text evidence="1">The sequence shown here is derived from an EMBL/GenBank/DDBJ whole genome shotgun (WGS) entry which is preliminary data.</text>
</comment>
<reference evidence="1 2" key="1">
    <citation type="submission" date="2018-06" db="EMBL/GenBank/DDBJ databases">
        <title>Comparative genomics of Brasilonema spp. strains.</title>
        <authorList>
            <person name="Alvarenga D.O."/>
            <person name="Fiore M.F."/>
            <person name="Varani A.M."/>
        </authorList>
    </citation>
    <scope>NUCLEOTIDE SEQUENCE [LARGE SCALE GENOMIC DNA]</scope>
    <source>
        <strain evidence="1 2">SPC951</strain>
    </source>
</reference>
<dbReference type="EMBL" id="QMEB01000357">
    <property type="protein sequence ID" value="NMG22957.1"/>
    <property type="molecule type" value="Genomic_DNA"/>
</dbReference>
<sequence length="302" mass="32099">MSQHYIGIKQVFAWPEEKSGEAGYHVVYRYGQPDAYHSWSPKAEFERFYLPQGNDPTRVTQAMVDGFVAKCEPATVGGKMTVCSVELANGTLYAESSACVDPASYDEAVGKGICLDRAKDRVWHLLGFALQWARRGLPPAAAAIVAVMLLAGHVAAADLGSPIPIDKQVAELRADVDALKRDVAEIKGKPATASPPTWAGVRDRVAAGETVWIAVGVAPRLGDVALPARADVHPARHKCYRDAAGVERFECEDGRPSLVASRRVATAAPVMGPTFANPFGGPPSGCPGGNCAAPAGRLGRRW</sequence>
<dbReference type="RefSeq" id="WP_169158129.1">
    <property type="nucleotide sequence ID" value="NZ_CAWPJE010000377.1"/>
</dbReference>
<dbReference type="Pfam" id="PF13876">
    <property type="entry name" value="Phage_gp49_66"/>
    <property type="match status" value="1"/>
</dbReference>
<dbReference type="InterPro" id="IPR025915">
    <property type="entry name" value="Phage_gp49_66"/>
</dbReference>
<organism evidence="1 2">
    <name type="scientific">Brasilonema bromeliae SPC951</name>
    <dbReference type="NCBI Taxonomy" id="385972"/>
    <lineage>
        <taxon>Bacteria</taxon>
        <taxon>Bacillati</taxon>
        <taxon>Cyanobacteriota</taxon>
        <taxon>Cyanophyceae</taxon>
        <taxon>Nostocales</taxon>
        <taxon>Scytonemataceae</taxon>
        <taxon>Brasilonema</taxon>
        <taxon>Bromeliae group (in: Brasilonema)</taxon>
    </lineage>
</organism>